<evidence type="ECO:0000313" key="2">
    <source>
        <dbReference type="EMBL" id="AUX33419.1"/>
    </source>
</evidence>
<accession>A0A4P2QSZ8</accession>
<comment type="catalytic activity">
    <reaction evidence="1">
        <text>L-aspartyl-tRNA(Asn) + L-glutamine + ATP + H2O = L-asparaginyl-tRNA(Asn) + L-glutamate + ADP + phosphate + 2 H(+)</text>
        <dbReference type="Rhea" id="RHEA:14513"/>
        <dbReference type="Rhea" id="RHEA-COMP:9674"/>
        <dbReference type="Rhea" id="RHEA-COMP:9677"/>
        <dbReference type="ChEBI" id="CHEBI:15377"/>
        <dbReference type="ChEBI" id="CHEBI:15378"/>
        <dbReference type="ChEBI" id="CHEBI:29985"/>
        <dbReference type="ChEBI" id="CHEBI:30616"/>
        <dbReference type="ChEBI" id="CHEBI:43474"/>
        <dbReference type="ChEBI" id="CHEBI:58359"/>
        <dbReference type="ChEBI" id="CHEBI:78515"/>
        <dbReference type="ChEBI" id="CHEBI:78516"/>
        <dbReference type="ChEBI" id="CHEBI:456216"/>
    </reaction>
</comment>
<dbReference type="GO" id="GO:0070681">
    <property type="term" value="P:glutaminyl-tRNAGln biosynthesis via transamidation"/>
    <property type="evidence" value="ECO:0007669"/>
    <property type="project" value="TreeGrafter"/>
</dbReference>
<evidence type="ECO:0000256" key="1">
    <source>
        <dbReference type="HAMAP-Rule" id="MF_00122"/>
    </source>
</evidence>
<comment type="function">
    <text evidence="1">Allows the formation of correctly charged Asn-tRNA(Asn) or Gln-tRNA(Gln) through the transamidation of misacylated Asp-tRNA(Asn) or Glu-tRNA(Gln) in organisms which lack either or both of asparaginyl-tRNA or glutaminyl-tRNA synthetases. The reaction takes place in the presence of glutamine and ATP through an activated phospho-Asp-tRNA(Asn) or phospho-Glu-tRNA(Gln).</text>
</comment>
<organism evidence="2 3">
    <name type="scientific">Sorangium cellulosum</name>
    <name type="common">Polyangium cellulosum</name>
    <dbReference type="NCBI Taxonomy" id="56"/>
    <lineage>
        <taxon>Bacteria</taxon>
        <taxon>Pseudomonadati</taxon>
        <taxon>Myxococcota</taxon>
        <taxon>Polyangia</taxon>
        <taxon>Polyangiales</taxon>
        <taxon>Polyangiaceae</taxon>
        <taxon>Sorangium</taxon>
    </lineage>
</organism>
<keyword evidence="1" id="KW-0067">ATP-binding</keyword>
<dbReference type="Proteomes" id="UP000295497">
    <property type="component" value="Chromosome"/>
</dbReference>
<sequence>MRPALASAEPAVLHRALAMSNADSPPLRRDEALTIARLAHLDLSAEEMERLTGDLGNILSYVRQLEELDVSAVPPTAHVQIERLPLRADEEAPSLPREVALREAPRVEDDGFAVPAFVDEG</sequence>
<dbReference type="AlphaFoldDB" id="A0A4P2QSZ8"/>
<dbReference type="InterPro" id="IPR003837">
    <property type="entry name" value="GatC"/>
</dbReference>
<dbReference type="GO" id="GO:0016740">
    <property type="term" value="F:transferase activity"/>
    <property type="evidence" value="ECO:0007669"/>
    <property type="project" value="UniProtKB-KW"/>
</dbReference>
<dbReference type="InterPro" id="IPR036113">
    <property type="entry name" value="Asp/Glu-ADT_sf_sub_c"/>
</dbReference>
<comment type="similarity">
    <text evidence="1">Belongs to the GatC family.</text>
</comment>
<proteinExistence type="inferred from homology"/>
<comment type="subunit">
    <text evidence="1">Heterotrimer of A, B and C subunits.</text>
</comment>
<dbReference type="GO" id="GO:0050567">
    <property type="term" value="F:glutaminyl-tRNA synthase (glutamine-hydrolyzing) activity"/>
    <property type="evidence" value="ECO:0007669"/>
    <property type="project" value="UniProtKB-UniRule"/>
</dbReference>
<keyword evidence="1" id="KW-0648">Protein biosynthesis</keyword>
<name>A0A4P2QSZ8_SORCE</name>
<keyword evidence="2" id="KW-0808">Transferase</keyword>
<dbReference type="NCBIfam" id="TIGR00135">
    <property type="entry name" value="gatC"/>
    <property type="match status" value="1"/>
</dbReference>
<dbReference type="PANTHER" id="PTHR15004">
    <property type="entry name" value="GLUTAMYL-TRNA(GLN) AMIDOTRANSFERASE SUBUNIT C, MITOCHONDRIAL"/>
    <property type="match status" value="1"/>
</dbReference>
<keyword evidence="1" id="KW-0436">Ligase</keyword>
<dbReference type="EC" id="6.3.5.-" evidence="1"/>
<dbReference type="Gene3D" id="1.10.20.60">
    <property type="entry name" value="Glu-tRNAGln amidotransferase C subunit, N-terminal domain"/>
    <property type="match status" value="1"/>
</dbReference>
<dbReference type="GO" id="GO:0006412">
    <property type="term" value="P:translation"/>
    <property type="evidence" value="ECO:0007669"/>
    <property type="project" value="UniProtKB-UniRule"/>
</dbReference>
<dbReference type="HAMAP" id="MF_00122">
    <property type="entry name" value="GatC"/>
    <property type="match status" value="1"/>
</dbReference>
<protein>
    <recommendedName>
        <fullName evidence="1">Aspartyl/glutamyl-tRNA(Asn/Gln) amidotransferase subunit C</fullName>
        <shortName evidence="1">Asp/Glu-ADT subunit C</shortName>
        <ecNumber evidence="1">6.3.5.-</ecNumber>
    </recommendedName>
</protein>
<evidence type="ECO:0000313" key="3">
    <source>
        <dbReference type="Proteomes" id="UP000295497"/>
    </source>
</evidence>
<dbReference type="GO" id="GO:0050566">
    <property type="term" value="F:asparaginyl-tRNA synthase (glutamine-hydrolyzing) activity"/>
    <property type="evidence" value="ECO:0007669"/>
    <property type="project" value="RHEA"/>
</dbReference>
<dbReference type="GO" id="GO:0006450">
    <property type="term" value="P:regulation of translational fidelity"/>
    <property type="evidence" value="ECO:0007669"/>
    <property type="project" value="InterPro"/>
</dbReference>
<comment type="catalytic activity">
    <reaction evidence="1">
        <text>L-glutamyl-tRNA(Gln) + L-glutamine + ATP + H2O = L-glutaminyl-tRNA(Gln) + L-glutamate + ADP + phosphate + H(+)</text>
        <dbReference type="Rhea" id="RHEA:17521"/>
        <dbReference type="Rhea" id="RHEA-COMP:9681"/>
        <dbReference type="Rhea" id="RHEA-COMP:9684"/>
        <dbReference type="ChEBI" id="CHEBI:15377"/>
        <dbReference type="ChEBI" id="CHEBI:15378"/>
        <dbReference type="ChEBI" id="CHEBI:29985"/>
        <dbReference type="ChEBI" id="CHEBI:30616"/>
        <dbReference type="ChEBI" id="CHEBI:43474"/>
        <dbReference type="ChEBI" id="CHEBI:58359"/>
        <dbReference type="ChEBI" id="CHEBI:78520"/>
        <dbReference type="ChEBI" id="CHEBI:78521"/>
        <dbReference type="ChEBI" id="CHEBI:456216"/>
    </reaction>
</comment>
<dbReference type="EMBL" id="CP012672">
    <property type="protein sequence ID" value="AUX33419.1"/>
    <property type="molecule type" value="Genomic_DNA"/>
</dbReference>
<gene>
    <name evidence="1" type="primary">gatC</name>
    <name evidence="2" type="ORF">SOCE836_055790</name>
</gene>
<dbReference type="PANTHER" id="PTHR15004:SF0">
    <property type="entry name" value="GLUTAMYL-TRNA(GLN) AMIDOTRANSFERASE SUBUNIT C, MITOCHONDRIAL"/>
    <property type="match status" value="1"/>
</dbReference>
<dbReference type="SUPFAM" id="SSF141000">
    <property type="entry name" value="Glu-tRNAGln amidotransferase C subunit"/>
    <property type="match status" value="1"/>
</dbReference>
<dbReference type="GO" id="GO:0005524">
    <property type="term" value="F:ATP binding"/>
    <property type="evidence" value="ECO:0007669"/>
    <property type="project" value="UniProtKB-KW"/>
</dbReference>
<reference evidence="2 3" key="1">
    <citation type="submission" date="2015-09" db="EMBL/GenBank/DDBJ databases">
        <title>Sorangium comparison.</title>
        <authorList>
            <person name="Zaburannyi N."/>
            <person name="Bunk B."/>
            <person name="Overmann J."/>
            <person name="Mueller R."/>
        </authorList>
    </citation>
    <scope>NUCLEOTIDE SEQUENCE [LARGE SCALE GENOMIC DNA]</scope>
    <source>
        <strain evidence="2 3">So ce836</strain>
    </source>
</reference>
<dbReference type="Pfam" id="PF02686">
    <property type="entry name" value="GatC"/>
    <property type="match status" value="1"/>
</dbReference>
<keyword evidence="1" id="KW-0547">Nucleotide-binding</keyword>